<evidence type="ECO:0000313" key="7">
    <source>
        <dbReference type="Proteomes" id="UP000027586"/>
    </source>
</evidence>
<dbReference type="EMBL" id="CBTN010000056">
    <property type="protein sequence ID" value="CDH58413.1"/>
    <property type="molecule type" value="Genomic_DNA"/>
</dbReference>
<gene>
    <name evidence="6" type="ORF">LCOR_09274.1</name>
</gene>
<name>A0A068S7R3_9FUNG</name>
<evidence type="ECO:0000256" key="4">
    <source>
        <dbReference type="SAM" id="MobiDB-lite"/>
    </source>
</evidence>
<organism evidence="6 7">
    <name type="scientific">Lichtheimia corymbifera JMRC:FSU:9682</name>
    <dbReference type="NCBI Taxonomy" id="1263082"/>
    <lineage>
        <taxon>Eukaryota</taxon>
        <taxon>Fungi</taxon>
        <taxon>Fungi incertae sedis</taxon>
        <taxon>Mucoromycota</taxon>
        <taxon>Mucoromycotina</taxon>
        <taxon>Mucoromycetes</taxon>
        <taxon>Mucorales</taxon>
        <taxon>Lichtheimiaceae</taxon>
        <taxon>Lichtheimia</taxon>
    </lineage>
</organism>
<evidence type="ECO:0000256" key="1">
    <source>
        <dbReference type="ARBA" id="ARBA00022679"/>
    </source>
</evidence>
<dbReference type="Proteomes" id="UP000027586">
    <property type="component" value="Unassembled WGS sequence"/>
</dbReference>
<dbReference type="STRING" id="1263082.A0A068S7R3"/>
<feature type="signal peptide" evidence="5">
    <location>
        <begin position="1"/>
        <end position="32"/>
    </location>
</feature>
<sequence length="541" mass="62225">MFYSICSGSKALQRLAAVFFVFSLFIIACLHCGSPPQPPAIDHHADLHHDTKSPFEIQQRQRIHTSWTKENGSFDLNNHLESSTTSTQQQQMETMSAVVAVETSSASSDDKSSQKQENHNRQLSSSSRSYEDKVYKHPSDEHFLPPGDGKAAEEKYLSYLPHSGFHNQRIALVNALLLADHLNRTLLMPPVVLGEAMHWREYDALQSYHQLLSKGRISSTYCQQHPNERRCIRSMRYTSLRWDRLFDLKALKQRVNIRYRDDYSLTYLERNYNITNDDTYMIKDKLLYDYRITEEKGHVLGKYQREITMEELAKRPERHISFGSLFGTGRVLFSKRRNKHASQLRDYVNDQFVFSKKVLPSLFQATDSVVKRLGGNGSYISIHARVGDSMFARLSQQVMDKLWKDIQKYRPLIRHPPLPLETCLGLNSKKRRKKQPSSSSSSPAPLVLFIATDAPEPTVHPLFTSIYATFPCVVTLSDLFDYDKSQLATLVNPEDGINYGQFLVPFLDGMIASRANEFTGSMWSTFSSYIRFMHEKTLHKV</sequence>
<evidence type="ECO:0000256" key="2">
    <source>
        <dbReference type="ARBA" id="ARBA00023253"/>
    </source>
</evidence>
<keyword evidence="7" id="KW-1185">Reference proteome</keyword>
<keyword evidence="5" id="KW-0732">Signal</keyword>
<dbReference type="OrthoDB" id="1882547at2759"/>
<dbReference type="GO" id="GO:0016740">
    <property type="term" value="F:transferase activity"/>
    <property type="evidence" value="ECO:0007669"/>
    <property type="project" value="UniProtKB-KW"/>
</dbReference>
<dbReference type="VEuPathDB" id="FungiDB:LCOR_09274.1"/>
<evidence type="ECO:0008006" key="8">
    <source>
        <dbReference type="Google" id="ProtNLM"/>
    </source>
</evidence>
<keyword evidence="2" id="KW-0294">Fucose metabolism</keyword>
<dbReference type="PANTHER" id="PTHR36050">
    <property type="entry name" value="O-FUCOSYLTRANSFERASE 30"/>
    <property type="match status" value="1"/>
</dbReference>
<dbReference type="AlphaFoldDB" id="A0A068S7R3"/>
<feature type="chain" id="PRO_5001655588" description="Ciga protein" evidence="5">
    <location>
        <begin position="33"/>
        <end position="541"/>
    </location>
</feature>
<feature type="compositionally biased region" description="Basic and acidic residues" evidence="4">
    <location>
        <begin position="129"/>
        <end position="143"/>
    </location>
</feature>
<dbReference type="Gene3D" id="3.40.50.11350">
    <property type="match status" value="1"/>
</dbReference>
<feature type="region of interest" description="Disordered" evidence="4">
    <location>
        <begin position="70"/>
        <end position="148"/>
    </location>
</feature>
<dbReference type="GO" id="GO:0006004">
    <property type="term" value="P:fucose metabolic process"/>
    <property type="evidence" value="ECO:0007669"/>
    <property type="project" value="UniProtKB-KW"/>
</dbReference>
<protein>
    <recommendedName>
        <fullName evidence="8">Ciga protein</fullName>
    </recommendedName>
</protein>
<dbReference type="PANTHER" id="PTHR36050:SF1">
    <property type="entry name" value="O-FUCOSYLTRANSFERASE 30"/>
    <property type="match status" value="1"/>
</dbReference>
<evidence type="ECO:0000256" key="5">
    <source>
        <dbReference type="SAM" id="SignalP"/>
    </source>
</evidence>
<dbReference type="Pfam" id="PF10250">
    <property type="entry name" value="O-FucT"/>
    <property type="match status" value="1"/>
</dbReference>
<accession>A0A068S7R3</accession>
<feature type="compositionally biased region" description="Basic and acidic residues" evidence="4">
    <location>
        <begin position="108"/>
        <end position="120"/>
    </location>
</feature>
<keyword evidence="1" id="KW-0808">Transferase</keyword>
<keyword evidence="3" id="KW-0119">Carbohydrate metabolism</keyword>
<evidence type="ECO:0000256" key="3">
    <source>
        <dbReference type="ARBA" id="ARBA00023277"/>
    </source>
</evidence>
<reference evidence="6" key="1">
    <citation type="submission" date="2013-08" db="EMBL/GenBank/DDBJ databases">
        <title>Gene expansion shapes genome architecture in the human pathogen Lichtheimia corymbifera: an evolutionary genomics analysis in the ancient terrestrial Mucorales (Mucoromycotina).</title>
        <authorList>
            <person name="Schwartze V.U."/>
            <person name="Winter S."/>
            <person name="Shelest E."/>
            <person name="Marcet-Houben M."/>
            <person name="Horn F."/>
            <person name="Wehner S."/>
            <person name="Hoffmann K."/>
            <person name="Riege K."/>
            <person name="Sammeth M."/>
            <person name="Nowrousian M."/>
            <person name="Valiante V."/>
            <person name="Linde J."/>
            <person name="Jacobsen I.D."/>
            <person name="Marz M."/>
            <person name="Brakhage A.A."/>
            <person name="Gabaldon T."/>
            <person name="Bocker S."/>
            <person name="Voigt K."/>
        </authorList>
    </citation>
    <scope>NUCLEOTIDE SEQUENCE [LARGE SCALE GENOMIC DNA]</scope>
    <source>
        <strain evidence="6">FSU 9682</strain>
    </source>
</reference>
<dbReference type="CDD" id="cd11296">
    <property type="entry name" value="O-FucT_like"/>
    <property type="match status" value="1"/>
</dbReference>
<comment type="caution">
    <text evidence="6">The sequence shown here is derived from an EMBL/GenBank/DDBJ whole genome shotgun (WGS) entry which is preliminary data.</text>
</comment>
<dbReference type="InterPro" id="IPR019378">
    <property type="entry name" value="GDP-Fuc_O-FucTrfase"/>
</dbReference>
<proteinExistence type="predicted"/>
<evidence type="ECO:0000313" key="6">
    <source>
        <dbReference type="EMBL" id="CDH58413.1"/>
    </source>
</evidence>
<feature type="compositionally biased region" description="Low complexity" evidence="4">
    <location>
        <begin position="81"/>
        <end position="107"/>
    </location>
</feature>
<feature type="compositionally biased region" description="Polar residues" evidence="4">
    <location>
        <begin position="70"/>
        <end position="80"/>
    </location>
</feature>